<keyword evidence="1" id="KW-0472">Membrane</keyword>
<dbReference type="RefSeq" id="WP_307331898.1">
    <property type="nucleotide sequence ID" value="NZ_JAUSUG010000033.1"/>
</dbReference>
<gene>
    <name evidence="2" type="ORF">J2S74_005184</name>
</gene>
<keyword evidence="1" id="KW-1133">Transmembrane helix</keyword>
<sequence length="56" mass="6140">MLYTFGFTIIFAVIYMIATLTLSDVAGRDTIAQLNYGLIIGALIWIGIKLSDRKGS</sequence>
<keyword evidence="3" id="KW-1185">Reference proteome</keyword>
<keyword evidence="1" id="KW-0812">Transmembrane</keyword>
<protein>
    <submittedName>
        <fullName evidence="2">Membrane protein YagU involved in acid resistance</fullName>
    </submittedName>
</protein>
<evidence type="ECO:0000256" key="1">
    <source>
        <dbReference type="SAM" id="Phobius"/>
    </source>
</evidence>
<proteinExistence type="predicted"/>
<organism evidence="2 3">
    <name type="scientific">Evansella vedderi</name>
    <dbReference type="NCBI Taxonomy" id="38282"/>
    <lineage>
        <taxon>Bacteria</taxon>
        <taxon>Bacillati</taxon>
        <taxon>Bacillota</taxon>
        <taxon>Bacilli</taxon>
        <taxon>Bacillales</taxon>
        <taxon>Bacillaceae</taxon>
        <taxon>Evansella</taxon>
    </lineage>
</organism>
<name>A0ABU0A2K9_9BACI</name>
<dbReference type="Proteomes" id="UP001230005">
    <property type="component" value="Unassembled WGS sequence"/>
</dbReference>
<evidence type="ECO:0000313" key="3">
    <source>
        <dbReference type="Proteomes" id="UP001230005"/>
    </source>
</evidence>
<evidence type="ECO:0000313" key="2">
    <source>
        <dbReference type="EMBL" id="MDQ0257722.1"/>
    </source>
</evidence>
<dbReference type="EMBL" id="JAUSUG010000033">
    <property type="protein sequence ID" value="MDQ0257722.1"/>
    <property type="molecule type" value="Genomic_DNA"/>
</dbReference>
<comment type="caution">
    <text evidence="2">The sequence shown here is derived from an EMBL/GenBank/DDBJ whole genome shotgun (WGS) entry which is preliminary data.</text>
</comment>
<accession>A0ABU0A2K9</accession>
<feature type="transmembrane region" description="Helical" evidence="1">
    <location>
        <begin position="33"/>
        <end position="51"/>
    </location>
</feature>
<reference evidence="2 3" key="1">
    <citation type="submission" date="2023-07" db="EMBL/GenBank/DDBJ databases">
        <title>Genomic Encyclopedia of Type Strains, Phase IV (KMG-IV): sequencing the most valuable type-strain genomes for metagenomic binning, comparative biology and taxonomic classification.</title>
        <authorList>
            <person name="Goeker M."/>
        </authorList>
    </citation>
    <scope>NUCLEOTIDE SEQUENCE [LARGE SCALE GENOMIC DNA]</scope>
    <source>
        <strain evidence="2 3">DSM 9768</strain>
    </source>
</reference>